<reference evidence="1 2" key="1">
    <citation type="submission" date="2023-03" db="EMBL/GenBank/DDBJ databases">
        <authorList>
            <person name="Pearce D."/>
        </authorList>
    </citation>
    <scope>NUCLEOTIDE SEQUENCE [LARGE SCALE GENOMIC DNA]</scope>
    <source>
        <strain evidence="1">Msz</strain>
    </source>
</reference>
<evidence type="ECO:0000313" key="1">
    <source>
        <dbReference type="EMBL" id="CAI8858886.1"/>
    </source>
</evidence>
<name>A0ABM9I324_9GAMM</name>
<dbReference type="InterPro" id="IPR053842">
    <property type="entry name" value="NikA-like"/>
</dbReference>
<gene>
    <name evidence="1" type="ORF">MSZNOR_2654</name>
</gene>
<dbReference type="RefSeq" id="WP_317963234.1">
    <property type="nucleotide sequence ID" value="NZ_OX458333.1"/>
</dbReference>
<accession>A0ABM9I324</accession>
<organism evidence="1 2">
    <name type="scientific">Methylocaldum szegediense</name>
    <dbReference type="NCBI Taxonomy" id="73780"/>
    <lineage>
        <taxon>Bacteria</taxon>
        <taxon>Pseudomonadati</taxon>
        <taxon>Pseudomonadota</taxon>
        <taxon>Gammaproteobacteria</taxon>
        <taxon>Methylococcales</taxon>
        <taxon>Methylococcaceae</taxon>
        <taxon>Methylocaldum</taxon>
    </lineage>
</organism>
<protein>
    <submittedName>
        <fullName evidence="1">CopG family transcriptional regulator</fullName>
    </submittedName>
</protein>
<dbReference type="Proteomes" id="UP001162030">
    <property type="component" value="Chromosome"/>
</dbReference>
<evidence type="ECO:0000313" key="2">
    <source>
        <dbReference type="Proteomes" id="UP001162030"/>
    </source>
</evidence>
<dbReference type="Pfam" id="PF21983">
    <property type="entry name" value="NikA-like"/>
    <property type="match status" value="1"/>
</dbReference>
<sequence length="124" mass="13874">MLGDSANDLFELPRRSLPPIKIWVTLEERAEIEIRAAQTGLSVSAYMRAAGLNHPVRSVLDLKAVADLVRVNDDLGRVAGLLKLWLAEKRGQGASPVDVEALMEDLWALQTEMRQIMWRAVRGR</sequence>
<dbReference type="EMBL" id="OX458333">
    <property type="protein sequence ID" value="CAI8858886.1"/>
    <property type="molecule type" value="Genomic_DNA"/>
</dbReference>
<keyword evidence="2" id="KW-1185">Reference proteome</keyword>
<proteinExistence type="predicted"/>